<dbReference type="Pfam" id="PF18483">
    <property type="entry name" value="Lectin_L-type_dom"/>
    <property type="match status" value="1"/>
</dbReference>
<protein>
    <submittedName>
        <fullName evidence="1">Uncharacterized protein</fullName>
    </submittedName>
</protein>
<reference evidence="1" key="1">
    <citation type="submission" date="2021-04" db="EMBL/GenBank/DDBJ databases">
        <title>Taxonomic assessment of Weissella genus.</title>
        <authorList>
            <person name="Fanelli F."/>
            <person name="Chieffi D."/>
            <person name="Dell'Aquila A."/>
            <person name="Gyu-Sung C."/>
            <person name="Franz C.M.A.P."/>
            <person name="Fusco V."/>
        </authorList>
    </citation>
    <scope>NUCLEOTIDE SEQUENCE</scope>
    <source>
        <strain evidence="1">LMG 25373</strain>
    </source>
</reference>
<dbReference type="EMBL" id="JAGMVS010000037">
    <property type="protein sequence ID" value="MCM2436466.1"/>
    <property type="molecule type" value="Genomic_DNA"/>
</dbReference>
<evidence type="ECO:0000313" key="2">
    <source>
        <dbReference type="Proteomes" id="UP001057481"/>
    </source>
</evidence>
<dbReference type="Gene3D" id="2.60.120.200">
    <property type="match status" value="1"/>
</dbReference>
<name>A0ABT0VF71_9LACO</name>
<dbReference type="SUPFAM" id="SSF49899">
    <property type="entry name" value="Concanavalin A-like lectins/glucanases"/>
    <property type="match status" value="1"/>
</dbReference>
<accession>A0ABT0VF71</accession>
<evidence type="ECO:0000313" key="1">
    <source>
        <dbReference type="EMBL" id="MCM2436466.1"/>
    </source>
</evidence>
<gene>
    <name evidence="1" type="ORF">KAK10_00760</name>
</gene>
<organism evidence="1 2">
    <name type="scientific">Periweissella beninensis</name>
    <dbReference type="NCBI Taxonomy" id="504936"/>
    <lineage>
        <taxon>Bacteria</taxon>
        <taxon>Bacillati</taxon>
        <taxon>Bacillota</taxon>
        <taxon>Bacilli</taxon>
        <taxon>Lactobacillales</taxon>
        <taxon>Lactobacillaceae</taxon>
        <taxon>Periweissella</taxon>
    </lineage>
</organism>
<proteinExistence type="predicted"/>
<comment type="caution">
    <text evidence="1">The sequence shown here is derived from an EMBL/GenBank/DDBJ whole genome shotgun (WGS) entry which is preliminary data.</text>
</comment>
<sequence>MIPKIQANVVNSYDETTISSDEFENNFTAKGNATFQSSNEAILTNDIASQVGYIVFNDKINMNYDFKFAGQIYLGKRDGADGVSFILHPNDQNIISKDGDQIGISGIPNAVGFKLDIYFNGDVDPVIFKNKSFGAFLTTDATGETSSSINAQQIDDPDETFKEITIKYNAQSQQLTINYENKTFIEKISM</sequence>
<dbReference type="InterPro" id="IPR013320">
    <property type="entry name" value="ConA-like_dom_sf"/>
</dbReference>
<dbReference type="Proteomes" id="UP001057481">
    <property type="component" value="Unassembled WGS sequence"/>
</dbReference>
<keyword evidence="2" id="KW-1185">Reference proteome</keyword>